<dbReference type="Gene3D" id="3.10.350.10">
    <property type="entry name" value="LysM domain"/>
    <property type="match status" value="1"/>
</dbReference>
<dbReference type="EMBL" id="CADIKM010000048">
    <property type="protein sequence ID" value="CAB3802416.1"/>
    <property type="molecule type" value="Genomic_DNA"/>
</dbReference>
<feature type="region of interest" description="Disordered" evidence="2">
    <location>
        <begin position="81"/>
        <end position="125"/>
    </location>
</feature>
<dbReference type="Gene3D" id="2.70.70.10">
    <property type="entry name" value="Glucose Permease (Domain IIA)"/>
    <property type="match status" value="1"/>
</dbReference>
<dbReference type="Proteomes" id="UP000494115">
    <property type="component" value="Unassembled WGS sequence"/>
</dbReference>
<keyword evidence="4" id="KW-0378">Hydrolase</keyword>
<dbReference type="PROSITE" id="PS51782">
    <property type="entry name" value="LYSM"/>
    <property type="match status" value="1"/>
</dbReference>
<dbReference type="InterPro" id="IPR018392">
    <property type="entry name" value="LysM"/>
</dbReference>
<sequence>MSARLLLTMTIRVLRGIGCAALLCVLAACGSAPVGAGYYRVERGDTLSRIAARNRTSVAALSRWNQLRDPNDLEVGQVLRVVPPNGNAPVRTESGSGGTSPEKSAGNRPPPSSGSSASASGAYAPKPPPSSVSISLIWPAAGRVVRGFSAGSNKGIDIAGSDGEPVVAAGAGTVVYAGDKLRGYGMLLIVKHNADFLTAYAHNRALLVHEGDTVRQGQKIAEMGNTDTDRMMLHFELRYRGTSIDPSRYLPPR</sequence>
<evidence type="ECO:0000256" key="2">
    <source>
        <dbReference type="SAM" id="MobiDB-lite"/>
    </source>
</evidence>
<name>A0A6S7BJF9_9BURK</name>
<dbReference type="CDD" id="cd12797">
    <property type="entry name" value="M23_peptidase"/>
    <property type="match status" value="1"/>
</dbReference>
<proteinExistence type="inferred from homology"/>
<evidence type="ECO:0000256" key="1">
    <source>
        <dbReference type="ARBA" id="ARBA00038420"/>
    </source>
</evidence>
<dbReference type="AlphaFoldDB" id="A0A6S7BJF9"/>
<dbReference type="InterPro" id="IPR016047">
    <property type="entry name" value="M23ase_b-sheet_dom"/>
</dbReference>
<dbReference type="GO" id="GO:0009279">
    <property type="term" value="C:cell outer membrane"/>
    <property type="evidence" value="ECO:0007669"/>
    <property type="project" value="TreeGrafter"/>
</dbReference>
<dbReference type="SUPFAM" id="SSF51261">
    <property type="entry name" value="Duplicated hybrid motif"/>
    <property type="match status" value="1"/>
</dbReference>
<comment type="similarity">
    <text evidence="1">Belongs to the E.coli NlpD/Haemophilus LppB family.</text>
</comment>
<reference evidence="4 5" key="1">
    <citation type="submission" date="2020-04" db="EMBL/GenBank/DDBJ databases">
        <authorList>
            <person name="De Canck E."/>
        </authorList>
    </citation>
    <scope>NUCLEOTIDE SEQUENCE [LARGE SCALE GENOMIC DNA]</scope>
    <source>
        <strain evidence="4 5">LMG 28138</strain>
    </source>
</reference>
<dbReference type="PANTHER" id="PTHR21666">
    <property type="entry name" value="PEPTIDASE-RELATED"/>
    <property type="match status" value="1"/>
</dbReference>
<dbReference type="PROSITE" id="PS51257">
    <property type="entry name" value="PROKAR_LIPOPROTEIN"/>
    <property type="match status" value="1"/>
</dbReference>
<dbReference type="CDD" id="cd00118">
    <property type="entry name" value="LysM"/>
    <property type="match status" value="1"/>
</dbReference>
<feature type="domain" description="LysM" evidence="3">
    <location>
        <begin position="37"/>
        <end position="81"/>
    </location>
</feature>
<dbReference type="PANTHER" id="PTHR21666:SF263">
    <property type="entry name" value="MUREIN HYDROLASE ACTIVATOR NLPD"/>
    <property type="match status" value="1"/>
</dbReference>
<evidence type="ECO:0000313" key="5">
    <source>
        <dbReference type="Proteomes" id="UP000494115"/>
    </source>
</evidence>
<dbReference type="Pfam" id="PF01551">
    <property type="entry name" value="Peptidase_M23"/>
    <property type="match status" value="1"/>
</dbReference>
<dbReference type="GO" id="GO:0032153">
    <property type="term" value="C:cell division site"/>
    <property type="evidence" value="ECO:0007669"/>
    <property type="project" value="TreeGrafter"/>
</dbReference>
<dbReference type="SUPFAM" id="SSF54106">
    <property type="entry name" value="LysM domain"/>
    <property type="match status" value="1"/>
</dbReference>
<evidence type="ECO:0000313" key="4">
    <source>
        <dbReference type="EMBL" id="CAB3802416.1"/>
    </source>
</evidence>
<dbReference type="SMART" id="SM00257">
    <property type="entry name" value="LysM"/>
    <property type="match status" value="1"/>
</dbReference>
<accession>A0A6S7BJF9</accession>
<organism evidence="4 5">
    <name type="scientific">Pararobbsia alpina</name>
    <dbReference type="NCBI Taxonomy" id="621374"/>
    <lineage>
        <taxon>Bacteria</taxon>
        <taxon>Pseudomonadati</taxon>
        <taxon>Pseudomonadota</taxon>
        <taxon>Betaproteobacteria</taxon>
        <taxon>Burkholderiales</taxon>
        <taxon>Burkholderiaceae</taxon>
        <taxon>Pararobbsia</taxon>
    </lineage>
</organism>
<protein>
    <submittedName>
        <fullName evidence="4">Murein hydrolase activator NlpD</fullName>
    </submittedName>
</protein>
<dbReference type="GO" id="GO:0004222">
    <property type="term" value="F:metalloendopeptidase activity"/>
    <property type="evidence" value="ECO:0007669"/>
    <property type="project" value="TreeGrafter"/>
</dbReference>
<keyword evidence="5" id="KW-1185">Reference proteome</keyword>
<feature type="compositionally biased region" description="Low complexity" evidence="2">
    <location>
        <begin position="113"/>
        <end position="124"/>
    </location>
</feature>
<dbReference type="Pfam" id="PF01476">
    <property type="entry name" value="LysM"/>
    <property type="match status" value="1"/>
</dbReference>
<dbReference type="InterPro" id="IPR036779">
    <property type="entry name" value="LysM_dom_sf"/>
</dbReference>
<dbReference type="InterPro" id="IPR050570">
    <property type="entry name" value="Cell_wall_metabolism_enzyme"/>
</dbReference>
<evidence type="ECO:0000259" key="3">
    <source>
        <dbReference type="PROSITE" id="PS51782"/>
    </source>
</evidence>
<gene>
    <name evidence="4" type="primary">nlpD</name>
    <name evidence="4" type="ORF">LMG28138_05193</name>
</gene>
<dbReference type="InterPro" id="IPR011055">
    <property type="entry name" value="Dup_hybrid_motif"/>
</dbReference>